<dbReference type="PANTHER" id="PTHR28052:SF1">
    <property type="entry name" value="UPF0545 PROTEIN C22ORF39"/>
    <property type="match status" value="1"/>
</dbReference>
<evidence type="ECO:0000256" key="5">
    <source>
        <dbReference type="SAM" id="MobiDB-lite"/>
    </source>
</evidence>
<dbReference type="InterPro" id="IPR021475">
    <property type="entry name" value="Pants/Emi1-like"/>
</dbReference>
<evidence type="ECO:0000256" key="3">
    <source>
        <dbReference type="ARBA" id="ARBA00044072"/>
    </source>
</evidence>
<proteinExistence type="inferred from homology"/>
<dbReference type="Proteomes" id="UP001642540">
    <property type="component" value="Unassembled WGS sequence"/>
</dbReference>
<gene>
    <name evidence="6" type="ORF">ODALV1_LOCUS11238</name>
</gene>
<keyword evidence="7" id="KW-1185">Reference proteome</keyword>
<accession>A0ABP1QGY5</accession>
<evidence type="ECO:0000256" key="1">
    <source>
        <dbReference type="ARBA" id="ARBA00006412"/>
    </source>
</evidence>
<feature type="region of interest" description="Disordered" evidence="5">
    <location>
        <begin position="159"/>
        <end position="195"/>
    </location>
</feature>
<reference evidence="6 7" key="1">
    <citation type="submission" date="2024-08" db="EMBL/GenBank/DDBJ databases">
        <authorList>
            <person name="Cucini C."/>
            <person name="Frati F."/>
        </authorList>
    </citation>
    <scope>NUCLEOTIDE SEQUENCE [LARGE SCALE GENOMIC DNA]</scope>
</reference>
<comment type="caution">
    <text evidence="6">The sequence shown here is derived from an EMBL/GenBank/DDBJ whole genome shotgun (WGS) entry which is preliminary data.</text>
</comment>
<evidence type="ECO:0000313" key="7">
    <source>
        <dbReference type="Proteomes" id="UP001642540"/>
    </source>
</evidence>
<feature type="compositionally biased region" description="Low complexity" evidence="5">
    <location>
        <begin position="22"/>
        <end position="35"/>
    </location>
</feature>
<dbReference type="EMBL" id="CAXLJM020000034">
    <property type="protein sequence ID" value="CAL8102750.1"/>
    <property type="molecule type" value="Genomic_DNA"/>
</dbReference>
<feature type="compositionally biased region" description="Basic and acidic residues" evidence="5">
    <location>
        <begin position="159"/>
        <end position="168"/>
    </location>
</feature>
<comment type="subcellular location">
    <subcellularLocation>
        <location evidence="2">Synaptic cleft</location>
    </subcellularLocation>
</comment>
<sequence length="195" mass="21799">MVSVAETSSSSVSDIITQNIGSSSESSSTVSSEASKPQQQQVPAFTWLVKPCFIYKDEYKDCKSFRARFNQYFVDGKTSDCTGWKEDYDNCVLWEDKDDVDALNKVIASEKKRVQKRLKAHYANDVWEQRSEPPANWNSELPKWITKEYEGSFLKKKADDLKSGEEKLGPISGSRAGERASHGEGEGTSSSCSIV</sequence>
<comment type="similarity">
    <text evidence="1">Belongs to the UPF0545 family.</text>
</comment>
<evidence type="ECO:0000256" key="4">
    <source>
        <dbReference type="ARBA" id="ARBA00044235"/>
    </source>
</evidence>
<evidence type="ECO:0000313" key="6">
    <source>
        <dbReference type="EMBL" id="CAL8102750.1"/>
    </source>
</evidence>
<dbReference type="PANTHER" id="PTHR28052">
    <property type="entry name" value="UPF0545 PROTEIN C22ORF39"/>
    <property type="match status" value="1"/>
</dbReference>
<name>A0ABP1QGY5_9HEXA</name>
<feature type="compositionally biased region" description="Low complexity" evidence="5">
    <location>
        <begin position="1"/>
        <end position="13"/>
    </location>
</feature>
<protein>
    <recommendedName>
        <fullName evidence="3">Synaptic plasticity regulator PANTS</fullName>
    </recommendedName>
    <alternativeName>
        <fullName evidence="4">Plasticity-associated neural transcript short</fullName>
    </alternativeName>
</protein>
<evidence type="ECO:0000256" key="2">
    <source>
        <dbReference type="ARBA" id="ARBA00043942"/>
    </source>
</evidence>
<dbReference type="Pfam" id="PF11326">
    <property type="entry name" value="PANTS-like"/>
    <property type="match status" value="1"/>
</dbReference>
<feature type="region of interest" description="Disordered" evidence="5">
    <location>
        <begin position="1"/>
        <end position="40"/>
    </location>
</feature>
<organism evidence="6 7">
    <name type="scientific">Orchesella dallaii</name>
    <dbReference type="NCBI Taxonomy" id="48710"/>
    <lineage>
        <taxon>Eukaryota</taxon>
        <taxon>Metazoa</taxon>
        <taxon>Ecdysozoa</taxon>
        <taxon>Arthropoda</taxon>
        <taxon>Hexapoda</taxon>
        <taxon>Collembola</taxon>
        <taxon>Entomobryomorpha</taxon>
        <taxon>Entomobryoidea</taxon>
        <taxon>Orchesellidae</taxon>
        <taxon>Orchesellinae</taxon>
        <taxon>Orchesella</taxon>
    </lineage>
</organism>
<feature type="compositionally biased region" description="Basic and acidic residues" evidence="5">
    <location>
        <begin position="176"/>
        <end position="185"/>
    </location>
</feature>